<accession>A0A0E9N2Y2</accession>
<dbReference type="Gene3D" id="3.90.550.10">
    <property type="entry name" value="Spore Coat Polysaccharide Biosynthesis Protein SpsA, Chain A"/>
    <property type="match status" value="1"/>
</dbReference>
<keyword evidence="3" id="KW-1185">Reference proteome</keyword>
<dbReference type="OrthoDB" id="9815829at2"/>
<dbReference type="InterPro" id="IPR001173">
    <property type="entry name" value="Glyco_trans_2-like"/>
</dbReference>
<dbReference type="InterPro" id="IPR050834">
    <property type="entry name" value="Glycosyltransf_2"/>
</dbReference>
<feature type="domain" description="Glycosyltransferase 2-like" evidence="1">
    <location>
        <begin position="14"/>
        <end position="136"/>
    </location>
</feature>
<reference evidence="2 3" key="1">
    <citation type="submission" date="2015-04" db="EMBL/GenBank/DDBJ databases">
        <title>Whole genome shotgun sequence of Flavihumibacter petaseus NBRC 106054.</title>
        <authorList>
            <person name="Miyazawa S."/>
            <person name="Hosoyama A."/>
            <person name="Hashimoto M."/>
            <person name="Noguchi M."/>
            <person name="Tsuchikane K."/>
            <person name="Ohji S."/>
            <person name="Yamazoe A."/>
            <person name="Ichikawa N."/>
            <person name="Kimura A."/>
            <person name="Fujita N."/>
        </authorList>
    </citation>
    <scope>NUCLEOTIDE SEQUENCE [LARGE SCALE GENOMIC DNA]</scope>
    <source>
        <strain evidence="2 3">NBRC 106054</strain>
    </source>
</reference>
<gene>
    <name evidence="2" type="ORF">FPE01S_02_08160</name>
</gene>
<sequence>MYAMQSNATGPYISICIPAFQRAGYLTRLLESIAIQDYRHFEVVISDDSRDDTVAALAAEWSAKFPVRYLRNQPSLGTPSNWNAAIGNASGDWIKLMHDDDWFSRPDALRIFAEATSQGNHFIFSDYINRFEKAGDHIEKVPLTGTWKKRILAEPMTLLAYNVIGPPSVTMVHRSITEQYDERLKWRVDMEYYVRLLKQEKAFTFLPEILVSVGISDSQVTQSCLYQPPVELPEGKLLLEKHGVAALRNVWVYDAWWRLLRNMKILKPEQLEAYAPGKWPEAILRLQEDLSGSPGSWLQHGLLSKALMFLSYLKHGKKA</sequence>
<dbReference type="InterPro" id="IPR029044">
    <property type="entry name" value="Nucleotide-diphossugar_trans"/>
</dbReference>
<keyword evidence="2" id="KW-0808">Transferase</keyword>
<protein>
    <submittedName>
        <fullName evidence="2">Putative glycosyltransferase</fullName>
    </submittedName>
</protein>
<dbReference type="CDD" id="cd00761">
    <property type="entry name" value="Glyco_tranf_GTA_type"/>
    <property type="match status" value="1"/>
</dbReference>
<dbReference type="PANTHER" id="PTHR43685">
    <property type="entry name" value="GLYCOSYLTRANSFERASE"/>
    <property type="match status" value="1"/>
</dbReference>
<evidence type="ECO:0000259" key="1">
    <source>
        <dbReference type="Pfam" id="PF00535"/>
    </source>
</evidence>
<comment type="caution">
    <text evidence="2">The sequence shown here is derived from an EMBL/GenBank/DDBJ whole genome shotgun (WGS) entry which is preliminary data.</text>
</comment>
<dbReference type="AlphaFoldDB" id="A0A0E9N2Y2"/>
<dbReference type="SUPFAM" id="SSF53448">
    <property type="entry name" value="Nucleotide-diphospho-sugar transferases"/>
    <property type="match status" value="1"/>
</dbReference>
<evidence type="ECO:0000313" key="3">
    <source>
        <dbReference type="Proteomes" id="UP000033121"/>
    </source>
</evidence>
<dbReference type="GO" id="GO:0016740">
    <property type="term" value="F:transferase activity"/>
    <property type="evidence" value="ECO:0007669"/>
    <property type="project" value="UniProtKB-KW"/>
</dbReference>
<evidence type="ECO:0000313" key="2">
    <source>
        <dbReference type="EMBL" id="GAO43710.1"/>
    </source>
</evidence>
<dbReference type="PANTHER" id="PTHR43685:SF11">
    <property type="entry name" value="GLYCOSYLTRANSFERASE TAGX-RELATED"/>
    <property type="match status" value="1"/>
</dbReference>
<dbReference type="Proteomes" id="UP000033121">
    <property type="component" value="Unassembled WGS sequence"/>
</dbReference>
<proteinExistence type="predicted"/>
<dbReference type="STRING" id="1220578.FPE01S_02_08160"/>
<organism evidence="2 3">
    <name type="scientific">Flavihumibacter petaseus NBRC 106054</name>
    <dbReference type="NCBI Taxonomy" id="1220578"/>
    <lineage>
        <taxon>Bacteria</taxon>
        <taxon>Pseudomonadati</taxon>
        <taxon>Bacteroidota</taxon>
        <taxon>Chitinophagia</taxon>
        <taxon>Chitinophagales</taxon>
        <taxon>Chitinophagaceae</taxon>
        <taxon>Flavihumibacter</taxon>
    </lineage>
</organism>
<name>A0A0E9N2Y2_9BACT</name>
<dbReference type="EMBL" id="BBWV01000002">
    <property type="protein sequence ID" value="GAO43710.1"/>
    <property type="molecule type" value="Genomic_DNA"/>
</dbReference>
<dbReference type="Pfam" id="PF00535">
    <property type="entry name" value="Glycos_transf_2"/>
    <property type="match status" value="1"/>
</dbReference>